<name>A0A9P8Q4A0_WICPI</name>
<dbReference type="EMBL" id="JAEUBG010002954">
    <property type="protein sequence ID" value="KAH3683783.1"/>
    <property type="molecule type" value="Genomic_DNA"/>
</dbReference>
<evidence type="ECO:0000313" key="1">
    <source>
        <dbReference type="EMBL" id="KAH3683783.1"/>
    </source>
</evidence>
<accession>A0A9P8Q4A0</accession>
<reference evidence="1" key="2">
    <citation type="submission" date="2021-01" db="EMBL/GenBank/DDBJ databases">
        <authorList>
            <person name="Schikora-Tamarit M.A."/>
        </authorList>
    </citation>
    <scope>NUCLEOTIDE SEQUENCE</scope>
    <source>
        <strain evidence="1">CBS2887</strain>
    </source>
</reference>
<keyword evidence="2" id="KW-1185">Reference proteome</keyword>
<sequence>CAPKTDDVEEEEGKEEADAGLVLSLSSGVRSKLSFELERFCCDIKGVDKGISRLSSRTLNVSFLIKLGS</sequence>
<feature type="non-terminal residue" evidence="1">
    <location>
        <position position="1"/>
    </location>
</feature>
<proteinExistence type="predicted"/>
<dbReference type="Proteomes" id="UP000774326">
    <property type="component" value="Unassembled WGS sequence"/>
</dbReference>
<comment type="caution">
    <text evidence="1">The sequence shown here is derived from an EMBL/GenBank/DDBJ whole genome shotgun (WGS) entry which is preliminary data.</text>
</comment>
<gene>
    <name evidence="1" type="ORF">WICPIJ_005239</name>
</gene>
<dbReference type="AlphaFoldDB" id="A0A9P8Q4A0"/>
<reference evidence="1" key="1">
    <citation type="journal article" date="2021" name="Open Biol.">
        <title>Shared evolutionary footprints suggest mitochondrial oxidative damage underlies multiple complex I losses in fungi.</title>
        <authorList>
            <person name="Schikora-Tamarit M.A."/>
            <person name="Marcet-Houben M."/>
            <person name="Nosek J."/>
            <person name="Gabaldon T."/>
        </authorList>
    </citation>
    <scope>NUCLEOTIDE SEQUENCE</scope>
    <source>
        <strain evidence="1">CBS2887</strain>
    </source>
</reference>
<evidence type="ECO:0000313" key="2">
    <source>
        <dbReference type="Proteomes" id="UP000774326"/>
    </source>
</evidence>
<organism evidence="1 2">
    <name type="scientific">Wickerhamomyces pijperi</name>
    <name type="common">Yeast</name>
    <name type="synonym">Pichia pijperi</name>
    <dbReference type="NCBI Taxonomy" id="599730"/>
    <lineage>
        <taxon>Eukaryota</taxon>
        <taxon>Fungi</taxon>
        <taxon>Dikarya</taxon>
        <taxon>Ascomycota</taxon>
        <taxon>Saccharomycotina</taxon>
        <taxon>Saccharomycetes</taxon>
        <taxon>Phaffomycetales</taxon>
        <taxon>Wickerhamomycetaceae</taxon>
        <taxon>Wickerhamomyces</taxon>
    </lineage>
</organism>
<protein>
    <submittedName>
        <fullName evidence="1">Uncharacterized protein</fullName>
    </submittedName>
</protein>